<keyword evidence="3" id="KW-1185">Reference proteome</keyword>
<dbReference type="PROSITE" id="PS51832">
    <property type="entry name" value="HD_GYP"/>
    <property type="match status" value="1"/>
</dbReference>
<dbReference type="SMART" id="SM00471">
    <property type="entry name" value="HDc"/>
    <property type="match status" value="1"/>
</dbReference>
<dbReference type="SUPFAM" id="SSF109604">
    <property type="entry name" value="HD-domain/PDEase-like"/>
    <property type="match status" value="1"/>
</dbReference>
<dbReference type="GO" id="GO:0008081">
    <property type="term" value="F:phosphoric diester hydrolase activity"/>
    <property type="evidence" value="ECO:0007669"/>
    <property type="project" value="UniProtKB-ARBA"/>
</dbReference>
<sequence>MNEQQTDLPSELPAENPHYVRAVTDLGEKQDVVVQHDIYSQTGIKLVAKGARINRGTYERLSQHQLREPLDSMLSAADAVSATQLAFDSAELLASNSSLSILAAQTGGAEVVKHAFAQLVLPTPICFRLTVMRDSRLEMLQHSLRVAVIAFATARRLGMSVQEQAQLLVAGLCHDFGEMHTDPSLLEPAHLITPQERRFVHVHPITSYVVIKDLPGVPSAVAHAVLTHHERLDGSGYPYGLRGRDIHPLGKVLAVAEVMDALLRRFDAKHLDVVYRLNLSRFDPAAIRALRDMLKPRHDVGASPLSEGSTSTQLQFVEGVLQSWQDLHSKSLGLLPSQSQPLGFIAERMARIHSLLLQVGFNPDYLGTMLDMARDDSALLAELQATLDELTWQLQDLANEITRRKPAVDRELQEGFEAFVVRLCPA</sequence>
<dbReference type="Proteomes" id="UP001177769">
    <property type="component" value="Chromosome"/>
</dbReference>
<feature type="domain" description="HD-GYP" evidence="1">
    <location>
        <begin position="117"/>
        <end position="306"/>
    </location>
</feature>
<gene>
    <name evidence="2" type="ORF">PFX98_11165</name>
</gene>
<dbReference type="EMBL" id="CP116346">
    <property type="protein sequence ID" value="WIT14155.1"/>
    <property type="molecule type" value="Genomic_DNA"/>
</dbReference>
<dbReference type="PANTHER" id="PTHR43155">
    <property type="entry name" value="CYCLIC DI-GMP PHOSPHODIESTERASE PA4108-RELATED"/>
    <property type="match status" value="1"/>
</dbReference>
<reference evidence="2" key="1">
    <citation type="submission" date="2023-01" db="EMBL/GenBank/DDBJ databases">
        <title>Whole genome sequence of Paucibacter sp. S2-9 isolated from pond sediment.</title>
        <authorList>
            <person name="Jung J.Y."/>
        </authorList>
    </citation>
    <scope>NUCLEOTIDE SEQUENCE</scope>
    <source>
        <strain evidence="2">S2-9</strain>
    </source>
</reference>
<evidence type="ECO:0000313" key="3">
    <source>
        <dbReference type="Proteomes" id="UP001177769"/>
    </source>
</evidence>
<evidence type="ECO:0000313" key="2">
    <source>
        <dbReference type="EMBL" id="WIT14155.1"/>
    </source>
</evidence>
<dbReference type="Gene3D" id="1.10.3210.10">
    <property type="entry name" value="Hypothetical protein af1432"/>
    <property type="match status" value="1"/>
</dbReference>
<dbReference type="InterPro" id="IPR037522">
    <property type="entry name" value="HD_GYP_dom"/>
</dbReference>
<dbReference type="AlphaFoldDB" id="A0AA95NHF8"/>
<dbReference type="RefSeq" id="WP_285235283.1">
    <property type="nucleotide sequence ID" value="NZ_CP116346.1"/>
</dbReference>
<dbReference type="KEGG" id="pais:PFX98_11165"/>
<evidence type="ECO:0000259" key="1">
    <source>
        <dbReference type="PROSITE" id="PS51832"/>
    </source>
</evidence>
<accession>A0AA95NHF8</accession>
<proteinExistence type="predicted"/>
<dbReference type="PANTHER" id="PTHR43155:SF2">
    <property type="entry name" value="CYCLIC DI-GMP PHOSPHODIESTERASE PA4108"/>
    <property type="match status" value="1"/>
</dbReference>
<dbReference type="InterPro" id="IPR003607">
    <property type="entry name" value="HD/PDEase_dom"/>
</dbReference>
<name>A0AA95NHF8_9BURK</name>
<organism evidence="2 3">
    <name type="scientific">Paucibacter sediminis</name>
    <dbReference type="NCBI Taxonomy" id="3019553"/>
    <lineage>
        <taxon>Bacteria</taxon>
        <taxon>Pseudomonadati</taxon>
        <taxon>Pseudomonadota</taxon>
        <taxon>Betaproteobacteria</taxon>
        <taxon>Burkholderiales</taxon>
        <taxon>Sphaerotilaceae</taxon>
        <taxon>Roseateles</taxon>
    </lineage>
</organism>
<dbReference type="CDD" id="cd00077">
    <property type="entry name" value="HDc"/>
    <property type="match status" value="1"/>
</dbReference>
<dbReference type="Pfam" id="PF13487">
    <property type="entry name" value="HD_5"/>
    <property type="match status" value="1"/>
</dbReference>
<protein>
    <submittedName>
        <fullName evidence="2">HD domain-containing protein</fullName>
    </submittedName>
</protein>